<keyword evidence="2" id="KW-0489">Methyltransferase</keyword>
<reference evidence="2 3" key="1">
    <citation type="submission" date="2016-04" db="EMBL/GenBank/DDBJ databases">
        <title>Draft genome sequence of Janthinobacterium psychrotolerans sp. nov., isolated from freshwater sediments in Denmark.</title>
        <authorList>
            <person name="Gong X."/>
            <person name="Skrivergaard S."/>
            <person name="Korsgaard B.S."/>
            <person name="Schreiber L."/>
            <person name="Marshall I.P."/>
            <person name="Finster K."/>
            <person name="Schramm A."/>
        </authorList>
    </citation>
    <scope>NUCLEOTIDE SEQUENCE [LARGE SCALE GENOMIC DNA]</scope>
    <source>
        <strain evidence="2 3">S3-2</strain>
    </source>
</reference>
<dbReference type="Gene3D" id="3.40.50.150">
    <property type="entry name" value="Vaccinia Virus protein VP39"/>
    <property type="match status" value="1"/>
</dbReference>
<dbReference type="AlphaFoldDB" id="A0A1A7BZA3"/>
<protein>
    <submittedName>
        <fullName evidence="2">Methyltransferase domain-containing protein</fullName>
    </submittedName>
</protein>
<gene>
    <name evidence="2" type="ORF">ASR47_1007148</name>
</gene>
<proteinExistence type="predicted"/>
<name>A0A1A7BZA3_9BURK</name>
<dbReference type="PATRIC" id="fig|1747903.4.peg.2393"/>
<accession>A0A1A7BZA3</accession>
<dbReference type="GO" id="GO:0008168">
    <property type="term" value="F:methyltransferase activity"/>
    <property type="evidence" value="ECO:0007669"/>
    <property type="project" value="UniProtKB-KW"/>
</dbReference>
<keyword evidence="2" id="KW-0808">Transferase</keyword>
<organism evidence="2 3">
    <name type="scientific">Janthinobacterium psychrotolerans</name>
    <dbReference type="NCBI Taxonomy" id="1747903"/>
    <lineage>
        <taxon>Bacteria</taxon>
        <taxon>Pseudomonadati</taxon>
        <taxon>Pseudomonadota</taxon>
        <taxon>Betaproteobacteria</taxon>
        <taxon>Burkholderiales</taxon>
        <taxon>Oxalobacteraceae</taxon>
        <taxon>Janthinobacterium</taxon>
    </lineage>
</organism>
<feature type="region of interest" description="Disordered" evidence="1">
    <location>
        <begin position="20"/>
        <end position="39"/>
    </location>
</feature>
<dbReference type="EMBL" id="LOCQ01000056">
    <property type="protein sequence ID" value="OBV38832.1"/>
    <property type="molecule type" value="Genomic_DNA"/>
</dbReference>
<evidence type="ECO:0000313" key="2">
    <source>
        <dbReference type="EMBL" id="OBV38832.1"/>
    </source>
</evidence>
<dbReference type="SUPFAM" id="SSF53335">
    <property type="entry name" value="S-adenosyl-L-methionine-dependent methyltransferases"/>
    <property type="match status" value="1"/>
</dbReference>
<dbReference type="STRING" id="1747903.ASR47_1007148"/>
<keyword evidence="3" id="KW-1185">Reference proteome</keyword>
<dbReference type="Proteomes" id="UP000092713">
    <property type="component" value="Unassembled WGS sequence"/>
</dbReference>
<evidence type="ECO:0000256" key="1">
    <source>
        <dbReference type="SAM" id="MobiDB-lite"/>
    </source>
</evidence>
<comment type="caution">
    <text evidence="2">The sequence shown here is derived from an EMBL/GenBank/DDBJ whole genome shotgun (WGS) entry which is preliminary data.</text>
</comment>
<evidence type="ECO:0000313" key="3">
    <source>
        <dbReference type="Proteomes" id="UP000092713"/>
    </source>
</evidence>
<sequence length="519" mass="57857">MANNCPSGYIHSTLDKRWNSRRRTARPASNPVRSGPYPEHGLPLLTDNLITSIVYSQSQIDPVVSFRNTQGEAVRGTIFNLQRNSLVMEIYNPYSIVQVSEVLAELTVRMGAKNAYVGKAVVISSVNTGLTAIVSVTLIDEWRELSDVVVVKGAIGRESAAFVTGWRERSRISRDYQIVVNEMRAFLSEVARWVEQVDLSDSLPKENGRLRTDIFDELAQPLMEQTQLYLRQLEAAAAQVPDEQAPAHRAFAQAALHPLILRAPFVFRTFTKPLGYAGDYQMVNQLLDDPRQGPSTYFQIVNAAFLQAAVATAHRNRIDILTEFLAQKAAAARQAGRVFRVLNVGCGPAVEVQRFLDSCLDAQWLSFELVDFSGETLDWTRARLDTIMQRTGRPAVIEYVHDSVHNLLKRRHGPAQAKPGSGGDFDAVYCAGLFDYLSDKVCARLLMHFASRVGPGGRLLVTNVHENNPGKFGMEHLLEWHLIYRNEATLSALLPEYAVERDIYVDATGVNVFAEVSIP</sequence>
<dbReference type="InterPro" id="IPR029063">
    <property type="entry name" value="SAM-dependent_MTases_sf"/>
</dbReference>
<dbReference type="GO" id="GO:0032259">
    <property type="term" value="P:methylation"/>
    <property type="evidence" value="ECO:0007669"/>
    <property type="project" value="UniProtKB-KW"/>
</dbReference>